<dbReference type="Pfam" id="PF05567">
    <property type="entry name" value="T4P_PilY1"/>
    <property type="match status" value="1"/>
</dbReference>
<evidence type="ECO:0000256" key="6">
    <source>
        <dbReference type="ARBA" id="ARBA00023263"/>
    </source>
</evidence>
<comment type="similarity">
    <text evidence="2">Belongs to the PilY1 family.</text>
</comment>
<dbReference type="RefSeq" id="WP_176216799.1">
    <property type="nucleotide sequence ID" value="NZ_FWXD01000005.1"/>
</dbReference>
<name>A0A1W1XBA8_9NEIS</name>
<evidence type="ECO:0000256" key="3">
    <source>
        <dbReference type="ARBA" id="ARBA00022558"/>
    </source>
</evidence>
<dbReference type="EMBL" id="FWXD01000005">
    <property type="protein sequence ID" value="SMC21133.1"/>
    <property type="molecule type" value="Genomic_DNA"/>
</dbReference>
<gene>
    <name evidence="9" type="ORF">SAMN02745857_01137</name>
</gene>
<dbReference type="InterPro" id="IPR008707">
    <property type="entry name" value="B-propeller_PilY1"/>
</dbReference>
<evidence type="ECO:0000256" key="2">
    <source>
        <dbReference type="ARBA" id="ARBA00008387"/>
    </source>
</evidence>
<feature type="domain" description="PilY1 beta-propeller" evidence="8">
    <location>
        <begin position="649"/>
        <end position="959"/>
    </location>
</feature>
<protein>
    <submittedName>
        <fullName evidence="9">Type IV pilus assembly protein PilY1</fullName>
    </submittedName>
</protein>
<sequence length="1125" mass="120584">MKTNPYQLTRIAAALLALSAISTGALAALTDISDQPIASTGTVAAKPNILFILDDSGSMDDTVLPDGLETTGYCYGYSGYNHIFYDPNTTYAVPVTSTGANLNASSPTSFTRAYVNGYDTTAGTVDLSNTANLPTTPNQVLDNPSCTRRCTYHTGPAFYYATDNGSAANVCDDDSKYTPVTSLSTAAQKLNYANWYSYYRKRIYFARAAASFAFQPLDNKFRVGFTTIHANDPTDFLNVADFDSTQKSTFYSTMFSTAPGSSTPLRGALSIAGRYYAKKLANQTYDPMQYACQKNFTILSTDGYWNTADETGARRGYKLDGTNWVGNQDSGLDVPYNDKLNARDTTGVSNSLADIAAYYYNTDLRTSAQGNCTGSVTGVSVCSDSRDTKYDTQRMYTYTIGLGLNGNLTYVDGYDTPAQGDYLKILQGTKFWGDPISNTTYARIDDLWHAAVNGHGHYYSANNANELATSLNDALAKINAQTGSSSAAATSNLEPVQGDNFAYVASYRTQEWYGDVLSSTVDPTTGAVALTNDANGFPIPGTYVWSAQAQLDPLAGDGTDSRTIYFFDSTQTSKLNSFTYANLDATKKAYFSNVCVSPYKLTQCTGMSSANQTIANSGDNMVKYLRGQYSYEGGVAGKDELYRPRTHRLGDIVNASPAFAGKPKLPYGDTGYSDYITAQASRAGTVYAAANDGMLHAFNASNGNERWAYIPTAVMPNLYKLAATDYPSNHQYFVDGSPVVGDVYFGSAWHTILVGGLGKGGRSYYALDITDPTAPKALWEFSDTNLGYSYGNPVIAKLRDGTWVVMVSGGYNNADGNGHLFIVNAATGAKVTGGDIQTYTSGSTPAGTSGSPSGMVKIEAWVDSQTDNTAQRVYGGDLLGNVWRFDINDIIAPSGKEAMLLANLSISSTPQPITTRPRVAKGTYGGSDYNFVMVATGKYMGQSDLTSTAQQSVYGIKDTLGSTSLGNFRSRSDVVSQTLTNATIGGKSVLTVTQNPVDWSSKMGWYFDFLATGERSNIEMQQQFNILSVIGNVPGSSTCVAGGGYANKYFVDIMTGSSLSTSDNNIIGTRLDTDSLIAGQTLVKVGDKLVNITTCTTGCVKAESVPAIPAAAGDSRRISWRELVN</sequence>
<feature type="signal peptide" evidence="7">
    <location>
        <begin position="1"/>
        <end position="27"/>
    </location>
</feature>
<keyword evidence="5" id="KW-0106">Calcium</keyword>
<keyword evidence="4" id="KW-0479">Metal-binding</keyword>
<organism evidence="9 10">
    <name type="scientific">Andreprevotia lacus DSM 23236</name>
    <dbReference type="NCBI Taxonomy" id="1121001"/>
    <lineage>
        <taxon>Bacteria</taxon>
        <taxon>Pseudomonadati</taxon>
        <taxon>Pseudomonadota</taxon>
        <taxon>Betaproteobacteria</taxon>
        <taxon>Neisseriales</taxon>
        <taxon>Chitinibacteraceae</taxon>
        <taxon>Andreprevotia</taxon>
    </lineage>
</organism>
<dbReference type="InterPro" id="IPR015943">
    <property type="entry name" value="WD40/YVTN_repeat-like_dom_sf"/>
</dbReference>
<evidence type="ECO:0000256" key="5">
    <source>
        <dbReference type="ARBA" id="ARBA00022837"/>
    </source>
</evidence>
<dbReference type="InterPro" id="IPR011047">
    <property type="entry name" value="Quinoprotein_ADH-like_sf"/>
</dbReference>
<dbReference type="Gene3D" id="2.130.10.10">
    <property type="entry name" value="YVTN repeat-like/Quinoprotein amine dehydrogenase"/>
    <property type="match status" value="1"/>
</dbReference>
<dbReference type="GO" id="GO:0009289">
    <property type="term" value="C:pilus"/>
    <property type="evidence" value="ECO:0007669"/>
    <property type="project" value="UniProtKB-SubCell"/>
</dbReference>
<evidence type="ECO:0000313" key="9">
    <source>
        <dbReference type="EMBL" id="SMC21133.1"/>
    </source>
</evidence>
<evidence type="ECO:0000256" key="1">
    <source>
        <dbReference type="ARBA" id="ARBA00004561"/>
    </source>
</evidence>
<dbReference type="AlphaFoldDB" id="A0A1W1XBA8"/>
<evidence type="ECO:0000313" key="10">
    <source>
        <dbReference type="Proteomes" id="UP000192761"/>
    </source>
</evidence>
<keyword evidence="6" id="KW-0281">Fimbrium</keyword>
<keyword evidence="3" id="KW-1029">Fimbrium biogenesis</keyword>
<comment type="subcellular location">
    <subcellularLocation>
        <location evidence="1">Fimbrium</location>
    </subcellularLocation>
</comment>
<proteinExistence type="inferred from homology"/>
<accession>A0A1W1XBA8</accession>
<dbReference type="InterPro" id="IPR018391">
    <property type="entry name" value="PQQ_b-propeller_rpt"/>
</dbReference>
<evidence type="ECO:0000256" key="4">
    <source>
        <dbReference type="ARBA" id="ARBA00022723"/>
    </source>
</evidence>
<dbReference type="Proteomes" id="UP000192761">
    <property type="component" value="Unassembled WGS sequence"/>
</dbReference>
<keyword evidence="10" id="KW-1185">Reference proteome</keyword>
<dbReference type="SUPFAM" id="SSF50998">
    <property type="entry name" value="Quinoprotein alcohol dehydrogenase-like"/>
    <property type="match status" value="1"/>
</dbReference>
<evidence type="ECO:0000256" key="7">
    <source>
        <dbReference type="SAM" id="SignalP"/>
    </source>
</evidence>
<evidence type="ECO:0000259" key="8">
    <source>
        <dbReference type="Pfam" id="PF05567"/>
    </source>
</evidence>
<dbReference type="GO" id="GO:0046872">
    <property type="term" value="F:metal ion binding"/>
    <property type="evidence" value="ECO:0007669"/>
    <property type="project" value="UniProtKB-KW"/>
</dbReference>
<dbReference type="SMART" id="SM00564">
    <property type="entry name" value="PQQ"/>
    <property type="match status" value="1"/>
</dbReference>
<feature type="chain" id="PRO_5012484112" evidence="7">
    <location>
        <begin position="28"/>
        <end position="1125"/>
    </location>
</feature>
<dbReference type="STRING" id="1121001.SAMN02745857_01137"/>
<keyword evidence="7" id="KW-0732">Signal</keyword>
<reference evidence="9 10" key="1">
    <citation type="submission" date="2017-04" db="EMBL/GenBank/DDBJ databases">
        <authorList>
            <person name="Afonso C.L."/>
            <person name="Miller P.J."/>
            <person name="Scott M.A."/>
            <person name="Spackman E."/>
            <person name="Goraichik I."/>
            <person name="Dimitrov K.M."/>
            <person name="Suarez D.L."/>
            <person name="Swayne D.E."/>
        </authorList>
    </citation>
    <scope>NUCLEOTIDE SEQUENCE [LARGE SCALE GENOMIC DNA]</scope>
    <source>
        <strain evidence="9 10">DSM 23236</strain>
    </source>
</reference>